<evidence type="ECO:0008006" key="4">
    <source>
        <dbReference type="Google" id="ProtNLM"/>
    </source>
</evidence>
<proteinExistence type="predicted"/>
<gene>
    <name evidence="2" type="ORF">ACFFLM_19880</name>
</gene>
<dbReference type="RefSeq" id="WP_380014568.1">
    <property type="nucleotide sequence ID" value="NZ_JBHLYR010000060.1"/>
</dbReference>
<feature type="compositionally biased region" description="Pro residues" evidence="1">
    <location>
        <begin position="19"/>
        <end position="67"/>
    </location>
</feature>
<dbReference type="Proteomes" id="UP001589733">
    <property type="component" value="Unassembled WGS sequence"/>
</dbReference>
<keyword evidence="3" id="KW-1185">Reference proteome</keyword>
<name>A0ABV6B382_9DEIO</name>
<organism evidence="2 3">
    <name type="scientific">Deinococcus oregonensis</name>
    <dbReference type="NCBI Taxonomy" id="1805970"/>
    <lineage>
        <taxon>Bacteria</taxon>
        <taxon>Thermotogati</taxon>
        <taxon>Deinococcota</taxon>
        <taxon>Deinococci</taxon>
        <taxon>Deinococcales</taxon>
        <taxon>Deinococcaceae</taxon>
        <taxon>Deinococcus</taxon>
    </lineage>
</organism>
<protein>
    <recommendedName>
        <fullName evidence="4">Lipoprotein</fullName>
    </recommendedName>
</protein>
<reference evidence="2 3" key="1">
    <citation type="submission" date="2024-09" db="EMBL/GenBank/DDBJ databases">
        <authorList>
            <person name="Sun Q."/>
            <person name="Mori K."/>
        </authorList>
    </citation>
    <scope>NUCLEOTIDE SEQUENCE [LARGE SCALE GENOMIC DNA]</scope>
    <source>
        <strain evidence="2 3">JCM 13503</strain>
    </source>
</reference>
<feature type="region of interest" description="Disordered" evidence="1">
    <location>
        <begin position="18"/>
        <end position="69"/>
    </location>
</feature>
<evidence type="ECO:0000313" key="3">
    <source>
        <dbReference type="Proteomes" id="UP001589733"/>
    </source>
</evidence>
<evidence type="ECO:0000256" key="1">
    <source>
        <dbReference type="SAM" id="MobiDB-lite"/>
    </source>
</evidence>
<dbReference type="EMBL" id="JBHLYR010000060">
    <property type="protein sequence ID" value="MFB9994219.1"/>
    <property type="molecule type" value="Genomic_DNA"/>
</dbReference>
<comment type="caution">
    <text evidence="2">The sequence shown here is derived from an EMBL/GenBank/DDBJ whole genome shotgun (WGS) entry which is preliminary data.</text>
</comment>
<sequence>MPALLSGCAVFGGLRGPGAAPPITAPATGPAPAPVRVPVPPPAAAPVSVPPVSAPPELQPSSPPLTPSKPLLEVPAPPPAKPGLIAVASASADVKGVTVMLGVRNTGGRPVTFRYTPQVNWGSCELPPLVAVVRADGKAVTAPSTGGRIGCTEILLTRTLAPGDTLTLKRLLPPLTLGSYRLTAWLDAESAGVPLRVQAEAVALVVR</sequence>
<evidence type="ECO:0000313" key="2">
    <source>
        <dbReference type="EMBL" id="MFB9994219.1"/>
    </source>
</evidence>
<accession>A0ABV6B382</accession>